<dbReference type="AlphaFoldDB" id="A0A444IRP3"/>
<feature type="repeat" description="TPR" evidence="3">
    <location>
        <begin position="344"/>
        <end position="377"/>
    </location>
</feature>
<organism evidence="4 5">
    <name type="scientific">Candidatus Electrothrix aarhusensis</name>
    <dbReference type="NCBI Taxonomy" id="1859131"/>
    <lineage>
        <taxon>Bacteria</taxon>
        <taxon>Pseudomonadati</taxon>
        <taxon>Thermodesulfobacteriota</taxon>
        <taxon>Desulfobulbia</taxon>
        <taxon>Desulfobulbales</taxon>
        <taxon>Desulfobulbaceae</taxon>
        <taxon>Candidatus Electrothrix</taxon>
    </lineage>
</organism>
<keyword evidence="1" id="KW-0677">Repeat</keyword>
<proteinExistence type="predicted"/>
<feature type="repeat" description="TPR" evidence="3">
    <location>
        <begin position="34"/>
        <end position="67"/>
    </location>
</feature>
<dbReference type="EMBL" id="MTKO01000117">
    <property type="protein sequence ID" value="RWX43561.1"/>
    <property type="molecule type" value="Genomic_DNA"/>
</dbReference>
<dbReference type="Pfam" id="PF13414">
    <property type="entry name" value="TPR_11"/>
    <property type="match status" value="1"/>
</dbReference>
<keyword evidence="2 3" id="KW-0802">TPR repeat</keyword>
<evidence type="ECO:0000256" key="3">
    <source>
        <dbReference type="PROSITE-ProRule" id="PRU00339"/>
    </source>
</evidence>
<dbReference type="Pfam" id="PF14559">
    <property type="entry name" value="TPR_19"/>
    <property type="match status" value="3"/>
</dbReference>
<feature type="repeat" description="TPR" evidence="3">
    <location>
        <begin position="208"/>
        <end position="241"/>
    </location>
</feature>
<dbReference type="PANTHER" id="PTHR45586">
    <property type="entry name" value="TPR REPEAT-CONTAINING PROTEIN PA4667"/>
    <property type="match status" value="1"/>
</dbReference>
<dbReference type="SUPFAM" id="SSF48452">
    <property type="entry name" value="TPR-like"/>
    <property type="match status" value="2"/>
</dbReference>
<protein>
    <submittedName>
        <fullName evidence="4">Lipopolysaccharide biosynthesis regulator YciM</fullName>
    </submittedName>
</protein>
<name>A0A444IRP3_9BACT</name>
<sequence length="501" mass="56872">MTRSTMSSYMHPVILTVIMILLLGCSGGSPEEKLSQHFQNGEQLLKSDKYREAIIEFKNVIQLDPEHVEGHYNLALAYIGAGKLPDIRTAFQELQKVISLKPYHLEAQYKLGEFYIQSRNLDKAQKTAEFILEKYPDDLTAKILLATAYAGKEELSKAQEIMEPAVKDNPDSVKAHLLLGNIYSLQEDAVSAEKAYNEAIATNKNEELNPRLALAKFYIRQEQFDEAEKTLKEALEASPDDKQILIALADFYLSANRQEEAEKTYESIVSAEPDNERGYLMLARFYVRKDEKQKAEEVYKRGIEKATKPIGLKKMMAELLLDTQKDDEAAGYINEILQEEKQDADGLYLRGRLHLAKKDVSEAINDLKESVKLADKNHNAHYYLGLAYQSNGELKAATEEMRAALYLSPNMDDRAGLALAALLLQSRDYVPAEVEVEKVLARYPEYPGANLLAANIYFEQENVEQANAYFKKFTKLSPEDSRGWIGWGELQSQRKNFMKPL</sequence>
<dbReference type="InterPro" id="IPR019734">
    <property type="entry name" value="TPR_rpt"/>
</dbReference>
<dbReference type="InterPro" id="IPR011990">
    <property type="entry name" value="TPR-like_helical_dom_sf"/>
</dbReference>
<dbReference type="InterPro" id="IPR051012">
    <property type="entry name" value="CellSynth/LPSAsmb/PSIAsmb"/>
</dbReference>
<dbReference type="PROSITE" id="PS51257">
    <property type="entry name" value="PROKAR_LIPOPROTEIN"/>
    <property type="match status" value="1"/>
</dbReference>
<reference evidence="4 5" key="1">
    <citation type="submission" date="2017-01" db="EMBL/GenBank/DDBJ databases">
        <title>The cable genome- insights into the physiology and evolution of filamentous bacteria capable of sulfide oxidation via long distance electron transfer.</title>
        <authorList>
            <person name="Schreiber L."/>
            <person name="Bjerg J.T."/>
            <person name="Boggild A."/>
            <person name="Van De Vossenberg J."/>
            <person name="Meysman F."/>
            <person name="Nielsen L.P."/>
            <person name="Schramm A."/>
            <person name="Kjeldsen K.U."/>
        </authorList>
    </citation>
    <scope>NUCLEOTIDE SEQUENCE [LARGE SCALE GENOMIC DNA]</scope>
    <source>
        <strain evidence="4">MCF</strain>
    </source>
</reference>
<evidence type="ECO:0000313" key="4">
    <source>
        <dbReference type="EMBL" id="RWX43561.1"/>
    </source>
</evidence>
<feature type="repeat" description="TPR" evidence="3">
    <location>
        <begin position="242"/>
        <end position="275"/>
    </location>
</feature>
<dbReference type="Gene3D" id="1.25.40.10">
    <property type="entry name" value="Tetratricopeptide repeat domain"/>
    <property type="match status" value="4"/>
</dbReference>
<evidence type="ECO:0000256" key="1">
    <source>
        <dbReference type="ARBA" id="ARBA00022737"/>
    </source>
</evidence>
<feature type="repeat" description="TPR" evidence="3">
    <location>
        <begin position="105"/>
        <end position="138"/>
    </location>
</feature>
<keyword evidence="5" id="KW-1185">Reference proteome</keyword>
<dbReference type="PROSITE" id="PS50005">
    <property type="entry name" value="TPR"/>
    <property type="match status" value="7"/>
</dbReference>
<evidence type="ECO:0000313" key="5">
    <source>
        <dbReference type="Proteomes" id="UP000287853"/>
    </source>
</evidence>
<evidence type="ECO:0000256" key="2">
    <source>
        <dbReference type="ARBA" id="ARBA00022803"/>
    </source>
</evidence>
<dbReference type="SMART" id="SM00028">
    <property type="entry name" value="TPR"/>
    <property type="match status" value="10"/>
</dbReference>
<dbReference type="Pfam" id="PF13432">
    <property type="entry name" value="TPR_16"/>
    <property type="match status" value="1"/>
</dbReference>
<dbReference type="PANTHER" id="PTHR45586:SF1">
    <property type="entry name" value="LIPOPOLYSACCHARIDE ASSEMBLY PROTEIN B"/>
    <property type="match status" value="1"/>
</dbReference>
<feature type="repeat" description="TPR" evidence="3">
    <location>
        <begin position="378"/>
        <end position="411"/>
    </location>
</feature>
<feature type="repeat" description="TPR" evidence="3">
    <location>
        <begin position="447"/>
        <end position="480"/>
    </location>
</feature>
<gene>
    <name evidence="4" type="ORF">H206_03481</name>
</gene>
<accession>A0A444IRP3</accession>
<dbReference type="Proteomes" id="UP000287853">
    <property type="component" value="Unassembled WGS sequence"/>
</dbReference>
<comment type="caution">
    <text evidence="4">The sequence shown here is derived from an EMBL/GenBank/DDBJ whole genome shotgun (WGS) entry which is preliminary data.</text>
</comment>